<evidence type="ECO:0000256" key="5">
    <source>
        <dbReference type="ARBA" id="ARBA00022989"/>
    </source>
</evidence>
<feature type="transmembrane region" description="Helical" evidence="7">
    <location>
        <begin position="426"/>
        <end position="445"/>
    </location>
</feature>
<evidence type="ECO:0000256" key="1">
    <source>
        <dbReference type="ARBA" id="ARBA00004141"/>
    </source>
</evidence>
<gene>
    <name evidence="9" type="ORF">G3567_06110</name>
</gene>
<feature type="transmembrane region" description="Helical" evidence="7">
    <location>
        <begin position="136"/>
        <end position="155"/>
    </location>
</feature>
<dbReference type="Pfam" id="PF03600">
    <property type="entry name" value="CitMHS"/>
    <property type="match status" value="1"/>
</dbReference>
<evidence type="ECO:0000256" key="7">
    <source>
        <dbReference type="SAM" id="Phobius"/>
    </source>
</evidence>
<evidence type="ECO:0000313" key="10">
    <source>
        <dbReference type="Proteomes" id="UP000478505"/>
    </source>
</evidence>
<keyword evidence="6 7" id="KW-0472">Membrane</keyword>
<dbReference type="GO" id="GO:0006813">
    <property type="term" value="P:potassium ion transport"/>
    <property type="evidence" value="ECO:0007669"/>
    <property type="project" value="InterPro"/>
</dbReference>
<dbReference type="InterPro" id="IPR036721">
    <property type="entry name" value="RCK_C_sf"/>
</dbReference>
<evidence type="ECO:0000259" key="8">
    <source>
        <dbReference type="PROSITE" id="PS51202"/>
    </source>
</evidence>
<keyword evidence="2" id="KW-0813">Transport</keyword>
<keyword evidence="10" id="KW-1185">Reference proteome</keyword>
<feature type="domain" description="RCK C-terminal" evidence="8">
    <location>
        <begin position="208"/>
        <end position="290"/>
    </location>
</feature>
<feature type="domain" description="RCK C-terminal" evidence="8">
    <location>
        <begin position="294"/>
        <end position="380"/>
    </location>
</feature>
<dbReference type="PANTHER" id="PTHR43652">
    <property type="entry name" value="BASIC AMINO ACID ANTIPORTER YFCC-RELATED"/>
    <property type="match status" value="1"/>
</dbReference>
<evidence type="ECO:0000256" key="3">
    <source>
        <dbReference type="ARBA" id="ARBA00022692"/>
    </source>
</evidence>
<evidence type="ECO:0000256" key="6">
    <source>
        <dbReference type="ARBA" id="ARBA00023136"/>
    </source>
</evidence>
<dbReference type="EMBL" id="JAAIKD010000003">
    <property type="protein sequence ID" value="NEV93723.1"/>
    <property type="molecule type" value="Genomic_DNA"/>
</dbReference>
<protein>
    <submittedName>
        <fullName evidence="9">TRAP transporter large permease subunit</fullName>
    </submittedName>
</protein>
<organism evidence="9 10">
    <name type="scientific">Psychroflexus aurantiacus</name>
    <dbReference type="NCBI Taxonomy" id="2709310"/>
    <lineage>
        <taxon>Bacteria</taxon>
        <taxon>Pseudomonadati</taxon>
        <taxon>Bacteroidota</taxon>
        <taxon>Flavobacteriia</taxon>
        <taxon>Flavobacteriales</taxon>
        <taxon>Flavobacteriaceae</taxon>
        <taxon>Psychroflexus</taxon>
    </lineage>
</organism>
<feature type="transmembrane region" description="Helical" evidence="7">
    <location>
        <begin position="401"/>
        <end position="420"/>
    </location>
</feature>
<dbReference type="Proteomes" id="UP000478505">
    <property type="component" value="Unassembled WGS sequence"/>
</dbReference>
<proteinExistence type="predicted"/>
<dbReference type="AlphaFoldDB" id="A0A6B3QZF5"/>
<comment type="subcellular location">
    <subcellularLocation>
        <location evidence="1">Membrane</location>
        <topology evidence="1">Multi-pass membrane protein</topology>
    </subcellularLocation>
</comment>
<dbReference type="PANTHER" id="PTHR43652:SF2">
    <property type="entry name" value="BASIC AMINO ACID ANTIPORTER YFCC-RELATED"/>
    <property type="match status" value="1"/>
</dbReference>
<feature type="transmembrane region" description="Helical" evidence="7">
    <location>
        <begin position="6"/>
        <end position="39"/>
    </location>
</feature>
<evidence type="ECO:0000256" key="4">
    <source>
        <dbReference type="ARBA" id="ARBA00022737"/>
    </source>
</evidence>
<dbReference type="GO" id="GO:0005886">
    <property type="term" value="C:plasma membrane"/>
    <property type="evidence" value="ECO:0007669"/>
    <property type="project" value="TreeGrafter"/>
</dbReference>
<dbReference type="InterPro" id="IPR006037">
    <property type="entry name" value="RCK_C"/>
</dbReference>
<feature type="transmembrane region" description="Helical" evidence="7">
    <location>
        <begin position="91"/>
        <end position="115"/>
    </location>
</feature>
<feature type="transmembrane region" description="Helical" evidence="7">
    <location>
        <begin position="533"/>
        <end position="552"/>
    </location>
</feature>
<sequence>MSLEAYITLAIIGISMFCFMKESIPVDLVALGIMVSLVITGVVDAGEAISGFANQATLAVAAMFILSRSLLKSNLIDFLGPFMEKMLNKTYSTSILSMAFMMGGISAFINNTPVVATFIPVVNRTTKKLKHPPSKYLIPLSYLAIFGGMCTLIGTSTNLLVSGMASDRGFEGFEMFTLAPVGLCLLIVGVIYVIFVGRYLLPDMGTKDLMEEEEEIKQFLAEVRIKEKSEEKELTLNNFIEENDIKIKILKRNGETEKDLDQSKELKEGDTLLIEGSLKEINKLIKEDYLSLAEDFEDKEFPDEETRMVEIILLPNSEIIGQKLEEVDFLNRYNANVIGIRQRGEKQLSDLKEVKLQAGDILVLLTNKNGYQLLEESQKKRNSPFISVSEKILSDLDPKKLYITISVILSVILLATFNILPLVISAFAGVVVLNIFGVITMQEAYRAVDWKVIFLLAGSMSLGAAMTSSGLSENISELLLNFTSQYQSQMLIVAIFYLFTALLTETMSNNASAALMVPIAFSVAGSLDTNILPLLVTIAIAGSASFMTPIGYQTNTMVFSAGKYKFTDFTKVGAPLSLTFLIVASILIPYFYPF</sequence>
<keyword evidence="5 7" id="KW-1133">Transmembrane helix</keyword>
<feature type="transmembrane region" description="Helical" evidence="7">
    <location>
        <begin position="175"/>
        <end position="201"/>
    </location>
</feature>
<feature type="transmembrane region" description="Helical" evidence="7">
    <location>
        <begin position="452"/>
        <end position="471"/>
    </location>
</feature>
<keyword evidence="3 7" id="KW-0812">Transmembrane</keyword>
<reference evidence="9 10" key="1">
    <citation type="submission" date="2020-02" db="EMBL/GenBank/DDBJ databases">
        <title>Flavobacteriaceae Psychroflexus bacterium YR1-1, complete genome.</title>
        <authorList>
            <person name="Li Y."/>
            <person name="Wu S."/>
        </authorList>
    </citation>
    <scope>NUCLEOTIDE SEQUENCE [LARGE SCALE GENOMIC DNA]</scope>
    <source>
        <strain evidence="9 10">YR1-1</strain>
    </source>
</reference>
<feature type="transmembrane region" description="Helical" evidence="7">
    <location>
        <begin position="51"/>
        <end position="71"/>
    </location>
</feature>
<dbReference type="SUPFAM" id="SSF116726">
    <property type="entry name" value="TrkA C-terminal domain-like"/>
    <property type="match status" value="2"/>
</dbReference>
<dbReference type="RefSeq" id="WP_164004449.1">
    <property type="nucleotide sequence ID" value="NZ_JAAIKD010000003.1"/>
</dbReference>
<name>A0A6B3QZF5_9FLAO</name>
<evidence type="ECO:0000256" key="2">
    <source>
        <dbReference type="ARBA" id="ARBA00022448"/>
    </source>
</evidence>
<dbReference type="Pfam" id="PF02080">
    <property type="entry name" value="TrkA_C"/>
    <property type="match status" value="1"/>
</dbReference>
<comment type="caution">
    <text evidence="9">The sequence shown here is derived from an EMBL/GenBank/DDBJ whole genome shotgun (WGS) entry which is preliminary data.</text>
</comment>
<dbReference type="PROSITE" id="PS51202">
    <property type="entry name" value="RCK_C"/>
    <property type="match status" value="2"/>
</dbReference>
<feature type="transmembrane region" description="Helical" evidence="7">
    <location>
        <begin position="486"/>
        <end position="504"/>
    </location>
</feature>
<dbReference type="InterPro" id="IPR051679">
    <property type="entry name" value="DASS-Related_Transporters"/>
</dbReference>
<feature type="transmembrane region" description="Helical" evidence="7">
    <location>
        <begin position="511"/>
        <end position="527"/>
    </location>
</feature>
<keyword evidence="4" id="KW-0677">Repeat</keyword>
<dbReference type="GO" id="GO:0008324">
    <property type="term" value="F:monoatomic cation transmembrane transporter activity"/>
    <property type="evidence" value="ECO:0007669"/>
    <property type="project" value="InterPro"/>
</dbReference>
<evidence type="ECO:0000313" key="9">
    <source>
        <dbReference type="EMBL" id="NEV93723.1"/>
    </source>
</evidence>
<dbReference type="Gene3D" id="3.30.70.1450">
    <property type="entry name" value="Regulator of K+ conductance, C-terminal domain"/>
    <property type="match status" value="1"/>
</dbReference>
<feature type="transmembrane region" description="Helical" evidence="7">
    <location>
        <begin position="572"/>
        <end position="592"/>
    </location>
</feature>
<accession>A0A6B3QZF5</accession>
<dbReference type="InterPro" id="IPR004680">
    <property type="entry name" value="Cit_transptr-like_dom"/>
</dbReference>